<feature type="domain" description="Helicase C-terminal" evidence="1">
    <location>
        <begin position="14"/>
        <end position="173"/>
    </location>
</feature>
<evidence type="ECO:0000313" key="3">
    <source>
        <dbReference type="EMBL" id="CEK86847.1"/>
    </source>
</evidence>
<dbReference type="SMART" id="SM00490">
    <property type="entry name" value="HELICc"/>
    <property type="match status" value="1"/>
</dbReference>
<dbReference type="PANTHER" id="PTHR14074">
    <property type="entry name" value="HELICASE WITH DEATH DOMAIN-RELATED"/>
    <property type="match status" value="1"/>
</dbReference>
<accession>A0A0B7B1V7</accession>
<proteinExistence type="predicted"/>
<dbReference type="EMBL" id="HACG01039982">
    <property type="protein sequence ID" value="CEK86847.1"/>
    <property type="molecule type" value="Transcribed_RNA"/>
</dbReference>
<dbReference type="SUPFAM" id="SSF52540">
    <property type="entry name" value="P-loop containing nucleoside triphosphate hydrolases"/>
    <property type="match status" value="1"/>
</dbReference>
<dbReference type="Pfam" id="PF00271">
    <property type="entry name" value="Helicase_C"/>
    <property type="match status" value="1"/>
</dbReference>
<protein>
    <recommendedName>
        <fullName evidence="4">RNA helicase</fullName>
    </recommendedName>
</protein>
<organism evidence="3">
    <name type="scientific">Arion vulgaris</name>
    <dbReference type="NCBI Taxonomy" id="1028688"/>
    <lineage>
        <taxon>Eukaryota</taxon>
        <taxon>Metazoa</taxon>
        <taxon>Spiralia</taxon>
        <taxon>Lophotrochozoa</taxon>
        <taxon>Mollusca</taxon>
        <taxon>Gastropoda</taxon>
        <taxon>Heterobranchia</taxon>
        <taxon>Euthyneura</taxon>
        <taxon>Panpulmonata</taxon>
        <taxon>Eupulmonata</taxon>
        <taxon>Stylommatophora</taxon>
        <taxon>Helicina</taxon>
        <taxon>Arionoidea</taxon>
        <taxon>Arionidae</taxon>
        <taxon>Arion</taxon>
    </lineage>
</organism>
<dbReference type="PANTHER" id="PTHR14074:SF16">
    <property type="entry name" value="ANTIVIRAL INNATE IMMUNE RESPONSE RECEPTOR RIG-I"/>
    <property type="match status" value="1"/>
</dbReference>
<evidence type="ECO:0000259" key="1">
    <source>
        <dbReference type="PROSITE" id="PS51194"/>
    </source>
</evidence>
<gene>
    <name evidence="3" type="primary">ORF155953</name>
</gene>
<dbReference type="AlphaFoldDB" id="A0A0B7B1V7"/>
<dbReference type="InterPro" id="IPR051363">
    <property type="entry name" value="RLR_Helicase"/>
</dbReference>
<feature type="domain" description="RLR CTR" evidence="2">
    <location>
        <begin position="196"/>
        <end position="330"/>
    </location>
</feature>
<dbReference type="Pfam" id="PF11648">
    <property type="entry name" value="RIG-I_C-RD"/>
    <property type="match status" value="1"/>
</dbReference>
<evidence type="ECO:0000259" key="2">
    <source>
        <dbReference type="PROSITE" id="PS51789"/>
    </source>
</evidence>
<dbReference type="GO" id="GO:0005737">
    <property type="term" value="C:cytoplasm"/>
    <property type="evidence" value="ECO:0007669"/>
    <property type="project" value="TreeGrafter"/>
</dbReference>
<evidence type="ECO:0008006" key="4">
    <source>
        <dbReference type="Google" id="ProtNLM"/>
    </source>
</evidence>
<dbReference type="PROSITE" id="PS51789">
    <property type="entry name" value="RLR_CTR"/>
    <property type="match status" value="1"/>
</dbReference>
<feature type="non-terminal residue" evidence="3">
    <location>
        <position position="1"/>
    </location>
</feature>
<dbReference type="PROSITE" id="PS51194">
    <property type="entry name" value="HELICASE_CTER"/>
    <property type="match status" value="1"/>
</dbReference>
<sequence length="482" mass="54176">DAENPNLTLLKDCLLKYLVEKEENSCGIIFVRTRALASTLTSWLNTCGDERIEGLDARAFTGSSSPAAQGGMTVVQQNEVIQLFKTGQVRILVATSVAEEGIDIPACNLVVKYNYIGNEFSFVQTKGRIRKKGGVSIVLTKDKIIDEKVNQKSVERMERAIQTVRQMNIEELNKIVEVHQIKILKDHERLEKEKLQMKIGLRRQHFKMVCTHCSDVVIDSDDIRTIYQTHHVVINRNILKQTETEPDKKVISFDDIRLIGPVKCMGKVKGGGTCGNKLGSLMIFSNVPFLVLGITRFGFESADYSHLNPFKNWKFVPYIIDEISPQDYERYLPQLSNITTDRDDSWKDKNNTLRLEDYDEKSASKMSKTNERLCLTSGEDVASSTMVMNVGNADQASDNAVKDVNSSCSLPLNMSNETRPLTHTKAFSELDVSKMQTEDFNNILNCAPSLEIKFSNLASPILSNPLPSLQVSIEDSNNSEYN</sequence>
<dbReference type="Gene3D" id="2.170.150.30">
    <property type="entry name" value="RIG-I-like receptor, C-terminal regulatory domain"/>
    <property type="match status" value="1"/>
</dbReference>
<dbReference type="InterPro" id="IPR001650">
    <property type="entry name" value="Helicase_C-like"/>
</dbReference>
<reference evidence="3" key="1">
    <citation type="submission" date="2014-12" db="EMBL/GenBank/DDBJ databases">
        <title>Insight into the proteome of Arion vulgaris.</title>
        <authorList>
            <person name="Aradska J."/>
            <person name="Bulat T."/>
            <person name="Smidak R."/>
            <person name="Sarate P."/>
            <person name="Gangsoo J."/>
            <person name="Sialana F."/>
            <person name="Bilban M."/>
            <person name="Lubec G."/>
        </authorList>
    </citation>
    <scope>NUCLEOTIDE SEQUENCE</scope>
    <source>
        <tissue evidence="3">Skin</tissue>
    </source>
</reference>
<dbReference type="Gene3D" id="3.40.50.300">
    <property type="entry name" value="P-loop containing nucleotide triphosphate hydrolases"/>
    <property type="match status" value="2"/>
</dbReference>
<dbReference type="InterPro" id="IPR021673">
    <property type="entry name" value="RLR_CTR"/>
</dbReference>
<dbReference type="InterPro" id="IPR027417">
    <property type="entry name" value="P-loop_NTPase"/>
</dbReference>
<dbReference type="InterPro" id="IPR038557">
    <property type="entry name" value="RLR_C_sf"/>
</dbReference>
<name>A0A0B7B1V7_9EUPU</name>